<protein>
    <submittedName>
        <fullName evidence="2">Acetyltransferase</fullName>
    </submittedName>
</protein>
<dbReference type="Proteomes" id="UP001156882">
    <property type="component" value="Unassembled WGS sequence"/>
</dbReference>
<dbReference type="InterPro" id="IPR000182">
    <property type="entry name" value="GNAT_dom"/>
</dbReference>
<accession>A0ABQ6CIJ0</accession>
<evidence type="ECO:0000313" key="2">
    <source>
        <dbReference type="EMBL" id="GLS20034.1"/>
    </source>
</evidence>
<comment type="caution">
    <text evidence="2">The sequence shown here is derived from an EMBL/GenBank/DDBJ whole genome shotgun (WGS) entry which is preliminary data.</text>
</comment>
<name>A0ABQ6CIJ0_9HYPH</name>
<keyword evidence="3" id="KW-1185">Reference proteome</keyword>
<dbReference type="RefSeq" id="WP_284313115.1">
    <property type="nucleotide sequence ID" value="NZ_BSPC01000026.1"/>
</dbReference>
<proteinExistence type="predicted"/>
<dbReference type="Pfam" id="PF00583">
    <property type="entry name" value="Acetyltransf_1"/>
    <property type="match status" value="1"/>
</dbReference>
<dbReference type="EMBL" id="BSPC01000026">
    <property type="protein sequence ID" value="GLS20034.1"/>
    <property type="molecule type" value="Genomic_DNA"/>
</dbReference>
<dbReference type="Gene3D" id="3.40.630.30">
    <property type="match status" value="1"/>
</dbReference>
<dbReference type="SUPFAM" id="SSF55729">
    <property type="entry name" value="Acyl-CoA N-acyltransferases (Nat)"/>
    <property type="match status" value="1"/>
</dbReference>
<dbReference type="InterPro" id="IPR016181">
    <property type="entry name" value="Acyl_CoA_acyltransferase"/>
</dbReference>
<reference evidence="3" key="1">
    <citation type="journal article" date="2019" name="Int. J. Syst. Evol. Microbiol.">
        <title>The Global Catalogue of Microorganisms (GCM) 10K type strain sequencing project: providing services to taxonomists for standard genome sequencing and annotation.</title>
        <authorList>
            <consortium name="The Broad Institute Genomics Platform"/>
            <consortium name="The Broad Institute Genome Sequencing Center for Infectious Disease"/>
            <person name="Wu L."/>
            <person name="Ma J."/>
        </authorList>
    </citation>
    <scope>NUCLEOTIDE SEQUENCE [LARGE SCALE GENOMIC DNA]</scope>
    <source>
        <strain evidence="3">NBRC 101365</strain>
    </source>
</reference>
<evidence type="ECO:0000259" key="1">
    <source>
        <dbReference type="PROSITE" id="PS51186"/>
    </source>
</evidence>
<feature type="domain" description="N-acetyltransferase" evidence="1">
    <location>
        <begin position="6"/>
        <end position="155"/>
    </location>
</feature>
<evidence type="ECO:0000313" key="3">
    <source>
        <dbReference type="Proteomes" id="UP001156882"/>
    </source>
</evidence>
<organism evidence="2 3">
    <name type="scientific">Labrys miyagiensis</name>
    <dbReference type="NCBI Taxonomy" id="346912"/>
    <lineage>
        <taxon>Bacteria</taxon>
        <taxon>Pseudomonadati</taxon>
        <taxon>Pseudomonadota</taxon>
        <taxon>Alphaproteobacteria</taxon>
        <taxon>Hyphomicrobiales</taxon>
        <taxon>Xanthobacteraceae</taxon>
        <taxon>Labrys</taxon>
    </lineage>
</organism>
<gene>
    <name evidence="2" type="ORF">GCM10007874_30510</name>
</gene>
<sequence length="161" mass="17812">MTQSFVTLRAAEPQDEPALRTLWCDTWAATYPAFDYKVRWPTMWLKWQELKAEIYVAARGRDIVGLLVLAPVSEQVLLLEQITLALTEQGSGTAHLLMTIAKQKTPSLLKLSVNAFNKRAIRFYEREGFVRTASGVNVALPSTKGRSASMSARVSCAPPAG</sequence>
<dbReference type="PROSITE" id="PS51186">
    <property type="entry name" value="GNAT"/>
    <property type="match status" value="1"/>
</dbReference>